<dbReference type="GO" id="GO:0008652">
    <property type="term" value="P:amino acid biosynthetic process"/>
    <property type="evidence" value="ECO:0007669"/>
    <property type="project" value="UniProtKB-KW"/>
</dbReference>
<dbReference type="UniPathway" id="UPA00053">
    <property type="reaction ID" value="UER00084"/>
</dbReference>
<comment type="similarity">
    <text evidence="2 7">Belongs to the class-II DAHP synthase family.</text>
</comment>
<reference evidence="8" key="1">
    <citation type="submission" date="2021-01" db="EMBL/GenBank/DDBJ databases">
        <authorList>
            <person name="Corre E."/>
            <person name="Pelletier E."/>
            <person name="Niang G."/>
            <person name="Scheremetjew M."/>
            <person name="Finn R."/>
            <person name="Kale V."/>
            <person name="Holt S."/>
            <person name="Cochrane G."/>
            <person name="Meng A."/>
            <person name="Brown T."/>
            <person name="Cohen L."/>
        </authorList>
    </citation>
    <scope>NUCLEOTIDE SEQUENCE</scope>
    <source>
        <strain evidence="8">SAG 63-3</strain>
    </source>
</reference>
<dbReference type="GO" id="GO:0003849">
    <property type="term" value="F:3-deoxy-7-phosphoheptulonate synthase activity"/>
    <property type="evidence" value="ECO:0007669"/>
    <property type="project" value="UniProtKB-EC"/>
</dbReference>
<dbReference type="PANTHER" id="PTHR21337">
    <property type="entry name" value="PHOSPHO-2-DEHYDRO-3-DEOXYHEPTONATE ALDOLASE 1, 2"/>
    <property type="match status" value="1"/>
</dbReference>
<keyword evidence="7" id="KW-0150">Chloroplast</keyword>
<evidence type="ECO:0000256" key="2">
    <source>
        <dbReference type="ARBA" id="ARBA00008911"/>
    </source>
</evidence>
<keyword evidence="4 7" id="KW-0057">Aromatic amino acid biosynthesis</keyword>
<comment type="catalytic activity">
    <reaction evidence="5 7">
        <text>D-erythrose 4-phosphate + phosphoenolpyruvate + H2O = 7-phospho-2-dehydro-3-deoxy-D-arabino-heptonate + phosphate</text>
        <dbReference type="Rhea" id="RHEA:14717"/>
        <dbReference type="ChEBI" id="CHEBI:15377"/>
        <dbReference type="ChEBI" id="CHEBI:16897"/>
        <dbReference type="ChEBI" id="CHEBI:43474"/>
        <dbReference type="ChEBI" id="CHEBI:58394"/>
        <dbReference type="ChEBI" id="CHEBI:58702"/>
        <dbReference type="EC" id="2.5.1.54"/>
    </reaction>
</comment>
<dbReference type="GO" id="GO:0009507">
    <property type="term" value="C:chloroplast"/>
    <property type="evidence" value="ECO:0007669"/>
    <property type="project" value="UniProtKB-SubCell"/>
</dbReference>
<keyword evidence="3 7" id="KW-0808">Transferase</keyword>
<feature type="binding site" evidence="6">
    <location>
        <position position="449"/>
    </location>
    <ligand>
        <name>Mn(2+)</name>
        <dbReference type="ChEBI" id="CHEBI:29035"/>
    </ligand>
</feature>
<evidence type="ECO:0000256" key="4">
    <source>
        <dbReference type="ARBA" id="ARBA00023141"/>
    </source>
</evidence>
<evidence type="ECO:0000313" key="8">
    <source>
        <dbReference type="EMBL" id="CAD8785698.1"/>
    </source>
</evidence>
<dbReference type="Pfam" id="PF01474">
    <property type="entry name" value="DAHP_synth_2"/>
    <property type="match status" value="1"/>
</dbReference>
<dbReference type="InterPro" id="IPR013785">
    <property type="entry name" value="Aldolase_TIM"/>
</dbReference>
<feature type="binding site" evidence="6">
    <location>
        <position position="345"/>
    </location>
    <ligand>
        <name>phosphoenolpyruvate</name>
        <dbReference type="ChEBI" id="CHEBI:58702"/>
    </ligand>
</feature>
<keyword evidence="6" id="KW-0170">Cobalt</keyword>
<feature type="binding site" evidence="6">
    <location>
        <position position="376"/>
    </location>
    <ligand>
        <name>phosphoenolpyruvate</name>
        <dbReference type="ChEBI" id="CHEBI:58702"/>
    </ligand>
</feature>
<feature type="binding site" evidence="6">
    <location>
        <position position="408"/>
    </location>
    <ligand>
        <name>Mn(2+)</name>
        <dbReference type="ChEBI" id="CHEBI:29035"/>
    </ligand>
</feature>
<evidence type="ECO:0000256" key="5">
    <source>
        <dbReference type="ARBA" id="ARBA00047508"/>
    </source>
</evidence>
<comment type="subcellular location">
    <subcellularLocation>
        <location evidence="7">Plastid</location>
        <location evidence="7">Chloroplast</location>
    </subcellularLocation>
</comment>
<dbReference type="InterPro" id="IPR002480">
    <property type="entry name" value="DAHP_synth_2"/>
</dbReference>
<keyword evidence="7" id="KW-0028">Amino-acid biosynthesis</keyword>
<sequence length="507" mass="56434">MASVMGLKVPACQSVSNRKTLKSLSLAKPSQSRKSVSARVVEEASKVKVSSVGHGADGSWAPATWRKFPAAQQPKYVNMTEQKKALEEIQRMPPLIFAGECRTLQSRVAKAATGDAFVLFGGDCAEAFSQFSANRIRDLYRLLLQMSVVCSFGGGVPIVKLGRVAGQFAKPRSADTEKIGGVELPSYRGDIINSPEFTAEARIPDPWRLVRAYNQSAATLNLLRGFSYGGYAGLSRVMKWNLDFMQNSSEGKAYMDLAKRVDDAIQFMLAMGMEPNTSFMRETEFYTSHECLLLDYEEALTRQDSTSSTWYGCSAHFLWIGERTRQLDHAHLEYIRGIQNPIGVKVSDKMPPSDLVAMIDKLNPSNTPGRISIIVRMGAKKLREKLPQLIDAVNRSGHIVTWVCDPMHGNTETVNNFKTRRFEKIRAEIEAFFDVHESMNTVPGGVHLELTGDNVTECMGGGSSVSAEDLNDRYHTHCDPRLNAEQSLEIAFYVASRLRQRREKISK</sequence>
<comment type="cofactor">
    <cofactor evidence="6">
        <name>Mn(2+)</name>
        <dbReference type="ChEBI" id="CHEBI:29035"/>
    </cofactor>
    <cofactor evidence="6">
        <name>Co(2+)</name>
        <dbReference type="ChEBI" id="CHEBI:48828"/>
    </cofactor>
    <cofactor evidence="6">
        <name>Cd(2+)</name>
        <dbReference type="ChEBI" id="CHEBI:48775"/>
    </cofactor>
    <text evidence="6">Binds 1 divalent cation per subunit. The enzyme is active with manganese, cobalt or cadmium ions.</text>
</comment>
<keyword evidence="6" id="KW-0464">Manganese</keyword>
<dbReference type="EMBL" id="HBFM01027761">
    <property type="protein sequence ID" value="CAD8785698.1"/>
    <property type="molecule type" value="Transcribed_RNA"/>
</dbReference>
<dbReference type="GO" id="GO:0009073">
    <property type="term" value="P:aromatic amino acid family biosynthetic process"/>
    <property type="evidence" value="ECO:0007669"/>
    <property type="project" value="UniProtKB-KW"/>
</dbReference>
<keyword evidence="6" id="KW-0104">Cadmium</keyword>
<keyword evidence="7" id="KW-0809">Transit peptide</keyword>
<keyword evidence="7" id="KW-0934">Plastid</keyword>
<protein>
    <recommendedName>
        <fullName evidence="7">Phospho-2-dehydro-3-deoxyheptonate aldolase</fullName>
        <ecNumber evidence="7">2.5.1.54</ecNumber>
    </recommendedName>
</protein>
<evidence type="ECO:0000256" key="3">
    <source>
        <dbReference type="ARBA" id="ARBA00022679"/>
    </source>
</evidence>
<dbReference type="SUPFAM" id="SSF51569">
    <property type="entry name" value="Aldolase"/>
    <property type="match status" value="1"/>
</dbReference>
<dbReference type="AlphaFoldDB" id="A0A7S0YNX8"/>
<feature type="binding site" evidence="6">
    <location>
        <position position="163"/>
    </location>
    <ligand>
        <name>phosphoenolpyruvate</name>
        <dbReference type="ChEBI" id="CHEBI:58702"/>
    </ligand>
</feature>
<feature type="binding site" evidence="6">
    <location>
        <begin position="322"/>
        <end position="323"/>
    </location>
    <ligand>
        <name>phosphoenolpyruvate</name>
        <dbReference type="ChEBI" id="CHEBI:58702"/>
    </ligand>
</feature>
<feature type="binding site" evidence="6">
    <location>
        <position position="124"/>
    </location>
    <ligand>
        <name>Mn(2+)</name>
        <dbReference type="ChEBI" id="CHEBI:29035"/>
    </ligand>
</feature>
<evidence type="ECO:0000256" key="1">
    <source>
        <dbReference type="ARBA" id="ARBA00004688"/>
    </source>
</evidence>
<evidence type="ECO:0000256" key="7">
    <source>
        <dbReference type="RuleBase" id="RU363071"/>
    </source>
</evidence>
<dbReference type="EC" id="2.5.1.54" evidence="7"/>
<feature type="binding site" evidence="6">
    <location>
        <position position="479"/>
    </location>
    <ligand>
        <name>Mn(2+)</name>
        <dbReference type="ChEBI" id="CHEBI:29035"/>
    </ligand>
</feature>
<dbReference type="NCBIfam" id="TIGR01358">
    <property type="entry name" value="DAHP_synth_II"/>
    <property type="match status" value="1"/>
</dbReference>
<comment type="pathway">
    <text evidence="1 7">Metabolic intermediate biosynthesis; chorismate biosynthesis; chorismate from D-erythrose 4-phosphate and phosphoenolpyruvate: step 1/7.</text>
</comment>
<evidence type="ECO:0000256" key="6">
    <source>
        <dbReference type="PIRSR" id="PIRSR602480-1"/>
    </source>
</evidence>
<organism evidence="8">
    <name type="scientific">Polytomella parva</name>
    <dbReference type="NCBI Taxonomy" id="51329"/>
    <lineage>
        <taxon>Eukaryota</taxon>
        <taxon>Viridiplantae</taxon>
        <taxon>Chlorophyta</taxon>
        <taxon>core chlorophytes</taxon>
        <taxon>Chlorophyceae</taxon>
        <taxon>CS clade</taxon>
        <taxon>Chlamydomonadales</taxon>
        <taxon>Chlamydomonadaceae</taxon>
        <taxon>Polytomella</taxon>
    </lineage>
</organism>
<name>A0A7S0YNX8_9CHLO</name>
<dbReference type="Gene3D" id="3.20.20.70">
    <property type="entry name" value="Aldolase class I"/>
    <property type="match status" value="1"/>
</dbReference>
<proteinExistence type="inferred from homology"/>
<accession>A0A7S0YNX8</accession>
<gene>
    <name evidence="8" type="ORF">PPAR00522_LOCUS17952</name>
</gene>
<dbReference type="PANTHER" id="PTHR21337:SF0">
    <property type="entry name" value="PHOSPHO-2-DEHYDRO-3-DEOXYHEPTONATE ALDOLASE"/>
    <property type="match status" value="1"/>
</dbReference>
<dbReference type="GO" id="GO:0009423">
    <property type="term" value="P:chorismate biosynthetic process"/>
    <property type="evidence" value="ECO:0007669"/>
    <property type="project" value="UniProtKB-UniPathway"/>
</dbReference>